<dbReference type="HAMAP" id="MF_00735">
    <property type="entry name" value="Methyltr_PrmA"/>
    <property type="match status" value="1"/>
</dbReference>
<evidence type="ECO:0000256" key="2">
    <source>
        <dbReference type="ARBA" id="ARBA00022490"/>
    </source>
</evidence>
<dbReference type="InterPro" id="IPR029063">
    <property type="entry name" value="SAM-dependent_MTases_sf"/>
</dbReference>
<comment type="subcellular location">
    <subcellularLocation>
        <location evidence="6">Cytoplasm</location>
    </subcellularLocation>
</comment>
<sequence length="311" mass="34693">MKWSEITIHTTQEAIEAVANILHESGAGGVIIEDPEVLNREWETPYGEVYQLSPEDYPEEGVYVKAYLPLNSYLMETVEQIKQLINNLLTYNINIGTGKVSISEVNEEDWASGWKKYYKPVKVSNRILITPTWEEVEETNDQLIIELDPGMAFGTGTHPTTVMCIQALEKVIKGNEEMIDVGCGTGVLSIAAAKLGAKHILALDLDEVAVKSAKLNTKINHVDDRVEVKQNNLLDHIDQQVDIVVANILAEVILRFTGDVARILKPKGIYITSGIIQNKSDLVKEALKREGLVIEETLQQEDWVAFIAKKV</sequence>
<dbReference type="AlphaFoldDB" id="A0A135L2J7"/>
<feature type="binding site" evidence="6">
    <location>
        <position position="161"/>
    </location>
    <ligand>
        <name>S-adenosyl-L-methionine</name>
        <dbReference type="ChEBI" id="CHEBI:59789"/>
    </ligand>
</feature>
<reference evidence="7 8" key="1">
    <citation type="submission" date="2016-02" db="EMBL/GenBank/DDBJ databases">
        <title>Draft Genome for Tepidibacillus decaturensis nov. sp. Strain Z9, an Anaerobic, Moderately Thermophilic and Heterotrophic Bacterium from Deep Subsurface of the Illinois Basin, USA.</title>
        <authorList>
            <person name="Dong Y."/>
            <person name="Chang J.Y."/>
            <person name="Sanford R."/>
            <person name="Fouke B.W."/>
        </authorList>
    </citation>
    <scope>NUCLEOTIDE SEQUENCE [LARGE SCALE GENOMIC DNA]</scope>
    <source>
        <strain evidence="7 8">Z9</strain>
    </source>
</reference>
<keyword evidence="2 6" id="KW-0963">Cytoplasm</keyword>
<dbReference type="Gene3D" id="3.40.50.150">
    <property type="entry name" value="Vaccinia Virus protein VP39"/>
    <property type="match status" value="1"/>
</dbReference>
<dbReference type="NCBIfam" id="TIGR00406">
    <property type="entry name" value="prmA"/>
    <property type="match status" value="1"/>
</dbReference>
<evidence type="ECO:0000313" key="7">
    <source>
        <dbReference type="EMBL" id="KXG43170.1"/>
    </source>
</evidence>
<keyword evidence="8" id="KW-1185">Reference proteome</keyword>
<dbReference type="GO" id="GO:0016279">
    <property type="term" value="F:protein-lysine N-methyltransferase activity"/>
    <property type="evidence" value="ECO:0007669"/>
    <property type="project" value="RHEA"/>
</dbReference>
<dbReference type="EMBL" id="LSKU01000001">
    <property type="protein sequence ID" value="KXG43170.1"/>
    <property type="molecule type" value="Genomic_DNA"/>
</dbReference>
<dbReference type="PANTHER" id="PTHR43648">
    <property type="entry name" value="ELECTRON TRANSFER FLAVOPROTEIN BETA SUBUNIT LYSINE METHYLTRANSFERASE"/>
    <property type="match status" value="1"/>
</dbReference>
<organism evidence="7 8">
    <name type="scientific">Tepidibacillus decaturensis</name>
    <dbReference type="NCBI Taxonomy" id="1413211"/>
    <lineage>
        <taxon>Bacteria</taxon>
        <taxon>Bacillati</taxon>
        <taxon>Bacillota</taxon>
        <taxon>Bacilli</taxon>
        <taxon>Bacillales</taxon>
        <taxon>Bacillaceae</taxon>
        <taxon>Tepidibacillus</taxon>
    </lineage>
</organism>
<feature type="binding site" evidence="6">
    <location>
        <position position="204"/>
    </location>
    <ligand>
        <name>S-adenosyl-L-methionine</name>
        <dbReference type="ChEBI" id="CHEBI:59789"/>
    </ligand>
</feature>
<dbReference type="GO" id="GO:0032259">
    <property type="term" value="P:methylation"/>
    <property type="evidence" value="ECO:0007669"/>
    <property type="project" value="UniProtKB-KW"/>
</dbReference>
<dbReference type="GO" id="GO:0005737">
    <property type="term" value="C:cytoplasm"/>
    <property type="evidence" value="ECO:0007669"/>
    <property type="project" value="UniProtKB-SubCell"/>
</dbReference>
<feature type="binding site" evidence="6">
    <location>
        <position position="247"/>
    </location>
    <ligand>
        <name>S-adenosyl-L-methionine</name>
        <dbReference type="ChEBI" id="CHEBI:59789"/>
    </ligand>
</feature>
<gene>
    <name evidence="6" type="primary">prmA</name>
    <name evidence="7" type="ORF">U473_03400</name>
</gene>
<dbReference type="PIRSF" id="PIRSF000401">
    <property type="entry name" value="RPL11_MTase"/>
    <property type="match status" value="1"/>
</dbReference>
<dbReference type="EC" id="2.1.1.-" evidence="6"/>
<dbReference type="SUPFAM" id="SSF53335">
    <property type="entry name" value="S-adenosyl-L-methionine-dependent methyltransferases"/>
    <property type="match status" value="1"/>
</dbReference>
<dbReference type="PANTHER" id="PTHR43648:SF1">
    <property type="entry name" value="ELECTRON TRANSFER FLAVOPROTEIN BETA SUBUNIT LYSINE METHYLTRANSFERASE"/>
    <property type="match status" value="1"/>
</dbReference>
<evidence type="ECO:0000256" key="6">
    <source>
        <dbReference type="HAMAP-Rule" id="MF_00735"/>
    </source>
</evidence>
<dbReference type="CDD" id="cd02440">
    <property type="entry name" value="AdoMet_MTases"/>
    <property type="match status" value="1"/>
</dbReference>
<comment type="function">
    <text evidence="6">Methylates ribosomal protein L11.</text>
</comment>
<dbReference type="InterPro" id="IPR004498">
    <property type="entry name" value="Ribosomal_PrmA_MeTrfase"/>
</dbReference>
<dbReference type="OrthoDB" id="9785995at2"/>
<evidence type="ECO:0000256" key="5">
    <source>
        <dbReference type="ARBA" id="ARBA00022691"/>
    </source>
</evidence>
<keyword evidence="4 6" id="KW-0808">Transferase</keyword>
<evidence type="ECO:0000256" key="4">
    <source>
        <dbReference type="ARBA" id="ARBA00022679"/>
    </source>
</evidence>
<comment type="similarity">
    <text evidence="1 6">Belongs to the methyltransferase superfamily. PrmA family.</text>
</comment>
<dbReference type="RefSeq" id="WP_068723341.1">
    <property type="nucleotide sequence ID" value="NZ_LSKU01000001.1"/>
</dbReference>
<comment type="caution">
    <text evidence="7">The sequence shown here is derived from an EMBL/GenBank/DDBJ whole genome shotgun (WGS) entry which is preliminary data.</text>
</comment>
<keyword evidence="7" id="KW-0689">Ribosomal protein</keyword>
<keyword evidence="7" id="KW-0687">Ribonucleoprotein</keyword>
<accession>A0A135L2J7</accession>
<evidence type="ECO:0000256" key="3">
    <source>
        <dbReference type="ARBA" id="ARBA00022603"/>
    </source>
</evidence>
<name>A0A135L2J7_9BACI</name>
<dbReference type="Pfam" id="PF06325">
    <property type="entry name" value="PrmA"/>
    <property type="match status" value="1"/>
</dbReference>
<evidence type="ECO:0000313" key="8">
    <source>
        <dbReference type="Proteomes" id="UP000070352"/>
    </source>
</evidence>
<evidence type="ECO:0000256" key="1">
    <source>
        <dbReference type="ARBA" id="ARBA00009741"/>
    </source>
</evidence>
<dbReference type="STRING" id="1413211.U473_03400"/>
<comment type="catalytic activity">
    <reaction evidence="6">
        <text>L-lysyl-[protein] + 3 S-adenosyl-L-methionine = N(6),N(6),N(6)-trimethyl-L-lysyl-[protein] + 3 S-adenosyl-L-homocysteine + 3 H(+)</text>
        <dbReference type="Rhea" id="RHEA:54192"/>
        <dbReference type="Rhea" id="RHEA-COMP:9752"/>
        <dbReference type="Rhea" id="RHEA-COMP:13826"/>
        <dbReference type="ChEBI" id="CHEBI:15378"/>
        <dbReference type="ChEBI" id="CHEBI:29969"/>
        <dbReference type="ChEBI" id="CHEBI:57856"/>
        <dbReference type="ChEBI" id="CHEBI:59789"/>
        <dbReference type="ChEBI" id="CHEBI:61961"/>
    </reaction>
</comment>
<feature type="binding site" evidence="6">
    <location>
        <position position="182"/>
    </location>
    <ligand>
        <name>S-adenosyl-L-methionine</name>
        <dbReference type="ChEBI" id="CHEBI:59789"/>
    </ligand>
</feature>
<dbReference type="GO" id="GO:0005840">
    <property type="term" value="C:ribosome"/>
    <property type="evidence" value="ECO:0007669"/>
    <property type="project" value="UniProtKB-KW"/>
</dbReference>
<proteinExistence type="inferred from homology"/>
<keyword evidence="3 6" id="KW-0489">Methyltransferase</keyword>
<dbReference type="Proteomes" id="UP000070352">
    <property type="component" value="Unassembled WGS sequence"/>
</dbReference>
<keyword evidence="5 6" id="KW-0949">S-adenosyl-L-methionine</keyword>
<dbReference type="InterPro" id="IPR050078">
    <property type="entry name" value="Ribosomal_L11_MeTrfase_PrmA"/>
</dbReference>
<protein>
    <recommendedName>
        <fullName evidence="6">Ribosomal protein L11 methyltransferase</fullName>
        <shortName evidence="6">L11 Mtase</shortName>
        <ecNumber evidence="6">2.1.1.-</ecNumber>
    </recommendedName>
</protein>